<evidence type="ECO:0000256" key="3">
    <source>
        <dbReference type="ARBA" id="ARBA00004245"/>
    </source>
</evidence>
<dbReference type="GO" id="GO:0030041">
    <property type="term" value="P:actin filament polymerization"/>
    <property type="evidence" value="ECO:0007669"/>
    <property type="project" value="TreeGrafter"/>
</dbReference>
<dbReference type="EMBL" id="MCFN01000003">
    <property type="protein sequence ID" value="OXB69188.1"/>
    <property type="molecule type" value="Genomic_DNA"/>
</dbReference>
<keyword evidence="16" id="KW-1185">Reference proteome</keyword>
<dbReference type="PANTHER" id="PTHR15505:SF3">
    <property type="entry name" value="CILIOGENESIS-ASSOCIATED TTC17-INTERACTING PROTEIN"/>
    <property type="match status" value="1"/>
</dbReference>
<keyword evidence="9" id="KW-0539">Nucleus</keyword>
<dbReference type="GO" id="GO:0005886">
    <property type="term" value="C:plasma membrane"/>
    <property type="evidence" value="ECO:0007669"/>
    <property type="project" value="UniProtKB-SubCell"/>
</dbReference>
<dbReference type="PANTHER" id="PTHR15505">
    <property type="entry name" value="RIIA DOMAIN-CONTAINING PROTEIN 1"/>
    <property type="match status" value="1"/>
</dbReference>
<accession>A0A226NP43</accession>
<evidence type="ECO:0000256" key="10">
    <source>
        <dbReference type="ARBA" id="ARBA00037538"/>
    </source>
</evidence>
<keyword evidence="4" id="KW-1003">Cell membrane</keyword>
<sequence>MEEAAKFLNRIGPEELERCLFAETLALVGEGGQPQGHLWVTARHAPYEQEGQRVQSCILLQAGSQGLLDGVPYSYKLTGYVSMQLETLEQEQHERLEFGTHPMERKIHVVQHPHGMTATVTTREGEVMPLLLPPFPPYQESNWAASCRVSHGVSLQAEPQHQEFSYGWASLRGLLGEAASLLLLRVLACRRTVPPSITFPAIDKEGHLCTTTYVRPWEGGMGVGHGDGWWAQSDFVSLQHSLGVQQQLVGSAKVEVLVVERALRAAQGIPMVWHYSLLPSGMWTTLSPTPQEELRASHSTYIQQHPELFALLADFLQALLLRQPPDPILFAAEFFAPFARRQPPGPSFASSASPSPFCSISRPSPPAQED</sequence>
<evidence type="ECO:0000313" key="15">
    <source>
        <dbReference type="EMBL" id="OXB69188.1"/>
    </source>
</evidence>
<evidence type="ECO:0000256" key="9">
    <source>
        <dbReference type="ARBA" id="ARBA00023242"/>
    </source>
</evidence>
<gene>
    <name evidence="15" type="ORF">ASZ78_011308</name>
</gene>
<evidence type="ECO:0000256" key="7">
    <source>
        <dbReference type="ARBA" id="ARBA00023136"/>
    </source>
</evidence>
<dbReference type="InterPro" id="IPR048777">
    <property type="entry name" value="CATIP_N"/>
</dbReference>
<keyword evidence="7" id="KW-0472">Membrane</keyword>
<dbReference type="GO" id="GO:0005634">
    <property type="term" value="C:nucleus"/>
    <property type="evidence" value="ECO:0007669"/>
    <property type="project" value="UniProtKB-SubCell"/>
</dbReference>
<evidence type="ECO:0000256" key="2">
    <source>
        <dbReference type="ARBA" id="ARBA00004236"/>
    </source>
</evidence>
<comment type="caution">
    <text evidence="15">The sequence shown here is derived from an EMBL/GenBank/DDBJ whole genome shotgun (WGS) entry which is preliminary data.</text>
</comment>
<feature type="domain" description="Ciliogenesis-associated TTC17-interacting protein N-terminal" evidence="14">
    <location>
        <begin position="3"/>
        <end position="127"/>
    </location>
</feature>
<evidence type="ECO:0000256" key="8">
    <source>
        <dbReference type="ARBA" id="ARBA00023212"/>
    </source>
</evidence>
<feature type="domain" description="Ciliogenesis-associated TTC17-interacting protein N-terminal" evidence="14">
    <location>
        <begin position="240"/>
        <end position="282"/>
    </location>
</feature>
<feature type="domain" description="Ciliogenesis-associated TTC17-interacting protein N-terminal" evidence="14">
    <location>
        <begin position="152"/>
        <end position="214"/>
    </location>
</feature>
<feature type="compositionally biased region" description="Low complexity" evidence="13">
    <location>
        <begin position="343"/>
        <end position="361"/>
    </location>
</feature>
<dbReference type="GO" id="GO:0044782">
    <property type="term" value="P:cilium organization"/>
    <property type="evidence" value="ECO:0007669"/>
    <property type="project" value="TreeGrafter"/>
</dbReference>
<organism evidence="15 16">
    <name type="scientific">Callipepla squamata</name>
    <name type="common">Scaled quail</name>
    <dbReference type="NCBI Taxonomy" id="9009"/>
    <lineage>
        <taxon>Eukaryota</taxon>
        <taxon>Metazoa</taxon>
        <taxon>Chordata</taxon>
        <taxon>Craniata</taxon>
        <taxon>Vertebrata</taxon>
        <taxon>Euteleostomi</taxon>
        <taxon>Archelosauria</taxon>
        <taxon>Archosauria</taxon>
        <taxon>Dinosauria</taxon>
        <taxon>Saurischia</taxon>
        <taxon>Theropoda</taxon>
        <taxon>Coelurosauria</taxon>
        <taxon>Aves</taxon>
        <taxon>Neognathae</taxon>
        <taxon>Galloanserae</taxon>
        <taxon>Galliformes</taxon>
        <taxon>Odontophoridae</taxon>
        <taxon>Callipepla</taxon>
    </lineage>
</organism>
<keyword evidence="8" id="KW-0206">Cytoskeleton</keyword>
<dbReference type="GO" id="GO:0005856">
    <property type="term" value="C:cytoskeleton"/>
    <property type="evidence" value="ECO:0007669"/>
    <property type="project" value="UniProtKB-SubCell"/>
</dbReference>
<evidence type="ECO:0000256" key="1">
    <source>
        <dbReference type="ARBA" id="ARBA00004123"/>
    </source>
</evidence>
<evidence type="ECO:0000256" key="5">
    <source>
        <dbReference type="ARBA" id="ARBA00022490"/>
    </source>
</evidence>
<dbReference type="Pfam" id="PF21772">
    <property type="entry name" value="CATIP_N"/>
    <property type="match status" value="3"/>
</dbReference>
<dbReference type="Proteomes" id="UP000198323">
    <property type="component" value="Unassembled WGS sequence"/>
</dbReference>
<comment type="similarity">
    <text evidence="11">Belongs to the CATIP family.</text>
</comment>
<evidence type="ECO:0000256" key="13">
    <source>
        <dbReference type="SAM" id="MobiDB-lite"/>
    </source>
</evidence>
<evidence type="ECO:0000256" key="4">
    <source>
        <dbReference type="ARBA" id="ARBA00022475"/>
    </source>
</evidence>
<evidence type="ECO:0000259" key="14">
    <source>
        <dbReference type="Pfam" id="PF21772"/>
    </source>
</evidence>
<reference evidence="15 16" key="1">
    <citation type="submission" date="2016-07" db="EMBL/GenBank/DDBJ databases">
        <title>Disparate Historic Effective Population Sizes Predicted by Modern Levels of Genome Diversity for the Scaled Quail (Callipepla squamata) and the Northern Bobwhite (Colinus virginianus): Inferences from First and Second Generation Draft Genome Assemblies for Sympatric New World Quail.</title>
        <authorList>
            <person name="Oldeschulte D.L."/>
            <person name="Halley Y.A."/>
            <person name="Bhattarai E.K."/>
            <person name="Brashear W.A."/>
            <person name="Hill J."/>
            <person name="Metz R.P."/>
            <person name="Johnson C.D."/>
            <person name="Rollins D."/>
            <person name="Peterson M.J."/>
            <person name="Bickhart D.M."/>
            <person name="Decker J.E."/>
            <person name="Seabury C.M."/>
        </authorList>
    </citation>
    <scope>NUCLEOTIDE SEQUENCE [LARGE SCALE GENOMIC DNA]</scope>
    <source>
        <strain evidence="15 16">Texas</strain>
        <tissue evidence="15">Leg muscle</tissue>
    </source>
</reference>
<keyword evidence="5" id="KW-0963">Cytoplasm</keyword>
<dbReference type="STRING" id="9009.A0A226NP43"/>
<keyword evidence="6" id="KW-0970">Cilium biogenesis/degradation</keyword>
<comment type="subcellular location">
    <subcellularLocation>
        <location evidence="2">Cell membrane</location>
    </subcellularLocation>
    <subcellularLocation>
        <location evidence="3">Cytoplasm</location>
        <location evidence="3">Cytoskeleton</location>
    </subcellularLocation>
    <subcellularLocation>
        <location evidence="1">Nucleus</location>
    </subcellularLocation>
</comment>
<comment type="function">
    <text evidence="10">Plays a role in primary ciliogenesis by modulating actin polymerization.</text>
</comment>
<evidence type="ECO:0000256" key="11">
    <source>
        <dbReference type="ARBA" id="ARBA00037938"/>
    </source>
</evidence>
<feature type="region of interest" description="Disordered" evidence="13">
    <location>
        <begin position="343"/>
        <end position="370"/>
    </location>
</feature>
<evidence type="ECO:0000313" key="16">
    <source>
        <dbReference type="Proteomes" id="UP000198323"/>
    </source>
</evidence>
<evidence type="ECO:0000256" key="6">
    <source>
        <dbReference type="ARBA" id="ARBA00022794"/>
    </source>
</evidence>
<name>A0A226NP43_CALSU</name>
<evidence type="ECO:0000256" key="12">
    <source>
        <dbReference type="ARBA" id="ARBA00039249"/>
    </source>
</evidence>
<proteinExistence type="inferred from homology"/>
<protein>
    <recommendedName>
        <fullName evidence="12">Ciliogenesis-associated TTC17-interacting protein</fullName>
    </recommendedName>
</protein>
<dbReference type="AlphaFoldDB" id="A0A226NP43"/>
<dbReference type="OrthoDB" id="6334211at2759"/>